<evidence type="ECO:0000259" key="4">
    <source>
        <dbReference type="PROSITE" id="PS50932"/>
    </source>
</evidence>
<accession>A0ABV6PBE8</accession>
<dbReference type="InterPro" id="IPR028082">
    <property type="entry name" value="Peripla_BP_I"/>
</dbReference>
<dbReference type="CDD" id="cd06267">
    <property type="entry name" value="PBP1_LacI_sugar_binding-like"/>
    <property type="match status" value="1"/>
</dbReference>
<dbReference type="SUPFAM" id="SSF47413">
    <property type="entry name" value="lambda repressor-like DNA-binding domains"/>
    <property type="match status" value="1"/>
</dbReference>
<dbReference type="PROSITE" id="PS00356">
    <property type="entry name" value="HTH_LACI_1"/>
    <property type="match status" value="1"/>
</dbReference>
<dbReference type="SMART" id="SM00354">
    <property type="entry name" value="HTH_LACI"/>
    <property type="match status" value="1"/>
</dbReference>
<evidence type="ECO:0000256" key="1">
    <source>
        <dbReference type="ARBA" id="ARBA00023015"/>
    </source>
</evidence>
<evidence type="ECO:0000313" key="5">
    <source>
        <dbReference type="EMBL" id="MFC0582439.1"/>
    </source>
</evidence>
<evidence type="ECO:0000256" key="2">
    <source>
        <dbReference type="ARBA" id="ARBA00023125"/>
    </source>
</evidence>
<dbReference type="GO" id="GO:0003677">
    <property type="term" value="F:DNA binding"/>
    <property type="evidence" value="ECO:0007669"/>
    <property type="project" value="UniProtKB-KW"/>
</dbReference>
<evidence type="ECO:0000313" key="6">
    <source>
        <dbReference type="Proteomes" id="UP001589862"/>
    </source>
</evidence>
<dbReference type="Gene3D" id="3.40.50.2300">
    <property type="match status" value="2"/>
</dbReference>
<dbReference type="Gene3D" id="1.10.260.40">
    <property type="entry name" value="lambda repressor-like DNA-binding domains"/>
    <property type="match status" value="1"/>
</dbReference>
<dbReference type="RefSeq" id="WP_377459596.1">
    <property type="nucleotide sequence ID" value="NZ_JBHLUB010000030.1"/>
</dbReference>
<proteinExistence type="predicted"/>
<dbReference type="InterPro" id="IPR010982">
    <property type="entry name" value="Lambda_DNA-bd_dom_sf"/>
</dbReference>
<dbReference type="Pfam" id="PF13377">
    <property type="entry name" value="Peripla_BP_3"/>
    <property type="match status" value="1"/>
</dbReference>
<keyword evidence="6" id="KW-1185">Reference proteome</keyword>
<comment type="caution">
    <text evidence="5">The sequence shown here is derived from an EMBL/GenBank/DDBJ whole genome shotgun (WGS) entry which is preliminary data.</text>
</comment>
<dbReference type="InterPro" id="IPR000843">
    <property type="entry name" value="HTH_LacI"/>
</dbReference>
<dbReference type="PANTHER" id="PTHR30146:SF109">
    <property type="entry name" value="HTH-TYPE TRANSCRIPTIONAL REGULATOR GALS"/>
    <property type="match status" value="1"/>
</dbReference>
<dbReference type="Pfam" id="PF00356">
    <property type="entry name" value="LacI"/>
    <property type="match status" value="1"/>
</dbReference>
<keyword evidence="3" id="KW-0804">Transcription</keyword>
<organism evidence="5 6">
    <name type="scientific">Micrococcoides hystricis</name>
    <dbReference type="NCBI Taxonomy" id="1572761"/>
    <lineage>
        <taxon>Bacteria</taxon>
        <taxon>Bacillati</taxon>
        <taxon>Actinomycetota</taxon>
        <taxon>Actinomycetes</taxon>
        <taxon>Micrococcales</taxon>
        <taxon>Micrococcaceae</taxon>
        <taxon>Micrococcoides</taxon>
    </lineage>
</organism>
<name>A0ABV6PBE8_9MICC</name>
<keyword evidence="1" id="KW-0805">Transcription regulation</keyword>
<dbReference type="Proteomes" id="UP001589862">
    <property type="component" value="Unassembled WGS sequence"/>
</dbReference>
<gene>
    <name evidence="5" type="ORF">ACFFFR_08605</name>
</gene>
<protein>
    <submittedName>
        <fullName evidence="5">LacI family DNA-binding transcriptional regulator</fullName>
    </submittedName>
</protein>
<dbReference type="PROSITE" id="PS50932">
    <property type="entry name" value="HTH_LACI_2"/>
    <property type="match status" value="1"/>
</dbReference>
<reference evidence="5 6" key="1">
    <citation type="submission" date="2024-09" db="EMBL/GenBank/DDBJ databases">
        <authorList>
            <person name="Sun Q."/>
            <person name="Mori K."/>
        </authorList>
    </citation>
    <scope>NUCLEOTIDE SEQUENCE [LARGE SCALE GENOMIC DNA]</scope>
    <source>
        <strain evidence="5 6">NCAIM B.02604</strain>
    </source>
</reference>
<dbReference type="SUPFAM" id="SSF53822">
    <property type="entry name" value="Periplasmic binding protein-like I"/>
    <property type="match status" value="1"/>
</dbReference>
<dbReference type="InterPro" id="IPR046335">
    <property type="entry name" value="LacI/GalR-like_sensor"/>
</dbReference>
<dbReference type="PANTHER" id="PTHR30146">
    <property type="entry name" value="LACI-RELATED TRANSCRIPTIONAL REPRESSOR"/>
    <property type="match status" value="1"/>
</dbReference>
<feature type="domain" description="HTH lacI-type" evidence="4">
    <location>
        <begin position="4"/>
        <end position="58"/>
    </location>
</feature>
<dbReference type="CDD" id="cd01392">
    <property type="entry name" value="HTH_LacI"/>
    <property type="match status" value="1"/>
</dbReference>
<evidence type="ECO:0000256" key="3">
    <source>
        <dbReference type="ARBA" id="ARBA00023163"/>
    </source>
</evidence>
<keyword evidence="2 5" id="KW-0238">DNA-binding</keyword>
<dbReference type="EMBL" id="JBHLUB010000030">
    <property type="protein sequence ID" value="MFC0582439.1"/>
    <property type="molecule type" value="Genomic_DNA"/>
</dbReference>
<sequence length="333" mass="34722">MAAPTIRDIAALAGVSPSTVSRALAKPQMVAQETLDRVQQAAQQLGYQPHPVAQSLALRRTGNIGLIVPDIANPFFAPLVKTLQRDARAAGYSLFVVDTDEDADQEWELAQALIRQVDGLVIASSRLSDERIRELAERCPTVTLSRMVEGVSGVATPAGVGLTQAVELLAALGHTRIAWVSGPAASLTAAERQSSVESAAAGNDVELISLGPFSPTLNAGVRAAELVRARGVTAVMCYNDLIALGTLQQLQQRGVAVPGDVSVVGVDDAALAVLVAPRLSTVRIPICAAGAAALGILRRMLDGNQTPVHQTMDGELIVRESSGPARSDQAPQG</sequence>